<gene>
    <name evidence="6" type="ORF">SNE40_008031</name>
</gene>
<dbReference type="GO" id="GO:0010508">
    <property type="term" value="P:positive regulation of autophagy"/>
    <property type="evidence" value="ECO:0007669"/>
    <property type="project" value="TreeGrafter"/>
</dbReference>
<keyword evidence="4" id="KW-0418">Kinase</keyword>
<evidence type="ECO:0000259" key="5">
    <source>
        <dbReference type="PROSITE" id="PS50011"/>
    </source>
</evidence>
<dbReference type="InterPro" id="IPR008271">
    <property type="entry name" value="Ser/Thr_kinase_AS"/>
</dbReference>
<dbReference type="EMBL" id="JAZGQO010000006">
    <property type="protein sequence ID" value="KAK6185893.1"/>
    <property type="molecule type" value="Genomic_DNA"/>
</dbReference>
<accession>A0AAN8PW02</accession>
<dbReference type="CDD" id="cd00180">
    <property type="entry name" value="PKc"/>
    <property type="match status" value="1"/>
</dbReference>
<comment type="caution">
    <text evidence="6">The sequence shown here is derived from an EMBL/GenBank/DDBJ whole genome shotgun (WGS) entry which is preliminary data.</text>
</comment>
<dbReference type="Proteomes" id="UP001347796">
    <property type="component" value="Unassembled WGS sequence"/>
</dbReference>
<dbReference type="GO" id="GO:0061709">
    <property type="term" value="P:reticulophagy"/>
    <property type="evidence" value="ECO:0007669"/>
    <property type="project" value="TreeGrafter"/>
</dbReference>
<reference evidence="6 7" key="1">
    <citation type="submission" date="2024-01" db="EMBL/GenBank/DDBJ databases">
        <title>The genome of the rayed Mediterranean limpet Patella caerulea (Linnaeus, 1758).</title>
        <authorList>
            <person name="Anh-Thu Weber A."/>
            <person name="Halstead-Nussloch G."/>
        </authorList>
    </citation>
    <scope>NUCLEOTIDE SEQUENCE [LARGE SCALE GENOMIC DNA]</scope>
    <source>
        <strain evidence="6">AATW-2023a</strain>
        <tissue evidence="6">Whole specimen</tissue>
    </source>
</reference>
<dbReference type="PROSITE" id="PS50011">
    <property type="entry name" value="PROTEIN_KINASE_DOM"/>
    <property type="match status" value="1"/>
</dbReference>
<dbReference type="GO" id="GO:0048675">
    <property type="term" value="P:axon extension"/>
    <property type="evidence" value="ECO:0007669"/>
    <property type="project" value="TreeGrafter"/>
</dbReference>
<dbReference type="AlphaFoldDB" id="A0AAN8PW02"/>
<evidence type="ECO:0000256" key="2">
    <source>
        <dbReference type="ARBA" id="ARBA00022840"/>
    </source>
</evidence>
<dbReference type="Gene3D" id="1.10.510.10">
    <property type="entry name" value="Transferase(Phosphotransferase) domain 1"/>
    <property type="match status" value="1"/>
</dbReference>
<protein>
    <recommendedName>
        <fullName evidence="5">Protein kinase domain-containing protein</fullName>
    </recommendedName>
</protein>
<dbReference type="PANTHER" id="PTHR24348">
    <property type="entry name" value="SERINE/THREONINE-PROTEIN KINASE UNC-51-RELATED"/>
    <property type="match status" value="1"/>
</dbReference>
<proteinExistence type="inferred from homology"/>
<dbReference type="GO" id="GO:0034045">
    <property type="term" value="C:phagophore assembly site membrane"/>
    <property type="evidence" value="ECO:0007669"/>
    <property type="project" value="TreeGrafter"/>
</dbReference>
<dbReference type="PROSITE" id="PS00107">
    <property type="entry name" value="PROTEIN_KINASE_ATP"/>
    <property type="match status" value="1"/>
</dbReference>
<name>A0AAN8PW02_PATCE</name>
<keyword evidence="4" id="KW-0808">Transferase</keyword>
<dbReference type="GO" id="GO:0000045">
    <property type="term" value="P:autophagosome assembly"/>
    <property type="evidence" value="ECO:0007669"/>
    <property type="project" value="TreeGrafter"/>
</dbReference>
<evidence type="ECO:0000256" key="1">
    <source>
        <dbReference type="ARBA" id="ARBA00022741"/>
    </source>
</evidence>
<dbReference type="GO" id="GO:0005776">
    <property type="term" value="C:autophagosome"/>
    <property type="evidence" value="ECO:0007669"/>
    <property type="project" value="TreeGrafter"/>
</dbReference>
<keyword evidence="1 3" id="KW-0547">Nucleotide-binding</keyword>
<comment type="similarity">
    <text evidence="4">Belongs to the protein kinase superfamily.</text>
</comment>
<sequence>MLQLYHMVFFSVRGYELKEKLGAGAFGEVYKGRKNGNTYAIKKIPIGLREERVKIEKEVTSLKHLQDENVVRFIDSFDANDSVFIVLEFCNGGDLNSYILRNRSTSTAARLGFANQLAKGVRYLHANKIVHRDIKPDNIMIQNNGIVFDNLVIKIADFGLSRVWEAFNYQSPYYNFQYSPKGPPYYTAPEVYHDNVTMKSDIFSMGCVIMALFAGTTITWIGGKQLLAPYIGSAASNKKQISDAADDEKLANVRRYIQIQGDQRAFQDLVYDMVQKNWRDRPNADKAYQRAYDIVAGGSWCSIM</sequence>
<dbReference type="GO" id="GO:0034727">
    <property type="term" value="P:piecemeal microautophagy of the nucleus"/>
    <property type="evidence" value="ECO:0007669"/>
    <property type="project" value="TreeGrafter"/>
</dbReference>
<dbReference type="GO" id="GO:0000422">
    <property type="term" value="P:autophagy of mitochondrion"/>
    <property type="evidence" value="ECO:0007669"/>
    <property type="project" value="TreeGrafter"/>
</dbReference>
<feature type="domain" description="Protein kinase" evidence="5">
    <location>
        <begin position="15"/>
        <end position="295"/>
    </location>
</feature>
<keyword evidence="2 3" id="KW-0067">ATP-binding</keyword>
<dbReference type="SUPFAM" id="SSF56112">
    <property type="entry name" value="Protein kinase-like (PK-like)"/>
    <property type="match status" value="1"/>
</dbReference>
<dbReference type="PANTHER" id="PTHR24348:SF73">
    <property type="entry name" value="SI:CH211-63O20.7"/>
    <property type="match status" value="1"/>
</dbReference>
<keyword evidence="7" id="KW-1185">Reference proteome</keyword>
<dbReference type="InterPro" id="IPR011009">
    <property type="entry name" value="Kinase-like_dom_sf"/>
</dbReference>
<dbReference type="GO" id="GO:0004674">
    <property type="term" value="F:protein serine/threonine kinase activity"/>
    <property type="evidence" value="ECO:0007669"/>
    <property type="project" value="UniProtKB-KW"/>
</dbReference>
<keyword evidence="4" id="KW-0723">Serine/threonine-protein kinase</keyword>
<dbReference type="InterPro" id="IPR045269">
    <property type="entry name" value="Atg1-like"/>
</dbReference>
<dbReference type="InterPro" id="IPR017441">
    <property type="entry name" value="Protein_kinase_ATP_BS"/>
</dbReference>
<evidence type="ECO:0000313" key="7">
    <source>
        <dbReference type="Proteomes" id="UP001347796"/>
    </source>
</evidence>
<feature type="binding site" evidence="3">
    <location>
        <position position="43"/>
    </location>
    <ligand>
        <name>ATP</name>
        <dbReference type="ChEBI" id="CHEBI:30616"/>
    </ligand>
</feature>
<dbReference type="InterPro" id="IPR000719">
    <property type="entry name" value="Prot_kinase_dom"/>
</dbReference>
<dbReference type="Pfam" id="PF00069">
    <property type="entry name" value="Pkinase"/>
    <property type="match status" value="1"/>
</dbReference>
<dbReference type="GO" id="GO:0042594">
    <property type="term" value="P:response to starvation"/>
    <property type="evidence" value="ECO:0007669"/>
    <property type="project" value="TreeGrafter"/>
</dbReference>
<dbReference type="PROSITE" id="PS00108">
    <property type="entry name" value="PROTEIN_KINASE_ST"/>
    <property type="match status" value="1"/>
</dbReference>
<organism evidence="6 7">
    <name type="scientific">Patella caerulea</name>
    <name type="common">Rayed Mediterranean limpet</name>
    <dbReference type="NCBI Taxonomy" id="87958"/>
    <lineage>
        <taxon>Eukaryota</taxon>
        <taxon>Metazoa</taxon>
        <taxon>Spiralia</taxon>
        <taxon>Lophotrochozoa</taxon>
        <taxon>Mollusca</taxon>
        <taxon>Gastropoda</taxon>
        <taxon>Patellogastropoda</taxon>
        <taxon>Patelloidea</taxon>
        <taxon>Patellidae</taxon>
        <taxon>Patella</taxon>
    </lineage>
</organism>
<evidence type="ECO:0000313" key="6">
    <source>
        <dbReference type="EMBL" id="KAK6185893.1"/>
    </source>
</evidence>
<dbReference type="GO" id="GO:0005829">
    <property type="term" value="C:cytosol"/>
    <property type="evidence" value="ECO:0007669"/>
    <property type="project" value="TreeGrafter"/>
</dbReference>
<evidence type="ECO:0000256" key="3">
    <source>
        <dbReference type="PROSITE-ProRule" id="PRU10141"/>
    </source>
</evidence>
<dbReference type="SMART" id="SM00220">
    <property type="entry name" value="S_TKc"/>
    <property type="match status" value="1"/>
</dbReference>
<evidence type="ECO:0000256" key="4">
    <source>
        <dbReference type="RuleBase" id="RU000304"/>
    </source>
</evidence>
<dbReference type="GO" id="GO:0005524">
    <property type="term" value="F:ATP binding"/>
    <property type="evidence" value="ECO:0007669"/>
    <property type="project" value="UniProtKB-UniRule"/>
</dbReference>